<reference evidence="1" key="1">
    <citation type="submission" date="2020-07" db="EMBL/GenBank/DDBJ databases">
        <title>Huge and variable diversity of episymbiotic CPR bacteria and DPANN archaea in groundwater ecosystems.</title>
        <authorList>
            <person name="He C.Y."/>
            <person name="Keren R."/>
            <person name="Whittaker M."/>
            <person name="Farag I.F."/>
            <person name="Doudna J."/>
            <person name="Cate J.H.D."/>
            <person name="Banfield J.F."/>
        </authorList>
    </citation>
    <scope>NUCLEOTIDE SEQUENCE</scope>
    <source>
        <strain evidence="1">NC_groundwater_1586_Pr3_B-0.1um_66_15</strain>
    </source>
</reference>
<evidence type="ECO:0000313" key="2">
    <source>
        <dbReference type="Proteomes" id="UP000782610"/>
    </source>
</evidence>
<dbReference type="AlphaFoldDB" id="A0A933NY42"/>
<sequence length="88" mass="9433">MSGDPAILRAACEAFNGRHRPGDQVRVFARLPLRREREAAKHAGPSARRVIAAPGAHVRDGVVVVALFGAVGLAVEDVVIGRVKWNDE</sequence>
<dbReference type="EMBL" id="JACRAF010000025">
    <property type="protein sequence ID" value="MBI4921875.1"/>
    <property type="molecule type" value="Genomic_DNA"/>
</dbReference>
<proteinExistence type="predicted"/>
<dbReference type="Proteomes" id="UP000782610">
    <property type="component" value="Unassembled WGS sequence"/>
</dbReference>
<gene>
    <name evidence="1" type="ORF">HY834_09005</name>
</gene>
<name>A0A933NY42_9HYPH</name>
<evidence type="ECO:0000313" key="1">
    <source>
        <dbReference type="EMBL" id="MBI4921875.1"/>
    </source>
</evidence>
<protein>
    <submittedName>
        <fullName evidence="1">Uncharacterized protein</fullName>
    </submittedName>
</protein>
<accession>A0A933NY42</accession>
<organism evidence="1 2">
    <name type="scientific">Devosia nanyangense</name>
    <dbReference type="NCBI Taxonomy" id="1228055"/>
    <lineage>
        <taxon>Bacteria</taxon>
        <taxon>Pseudomonadati</taxon>
        <taxon>Pseudomonadota</taxon>
        <taxon>Alphaproteobacteria</taxon>
        <taxon>Hyphomicrobiales</taxon>
        <taxon>Devosiaceae</taxon>
        <taxon>Devosia</taxon>
    </lineage>
</organism>
<comment type="caution">
    <text evidence="1">The sequence shown here is derived from an EMBL/GenBank/DDBJ whole genome shotgun (WGS) entry which is preliminary data.</text>
</comment>